<dbReference type="EMBL" id="KE148156">
    <property type="protein sequence ID" value="EPE05362.1"/>
    <property type="molecule type" value="Genomic_DNA"/>
</dbReference>
<proteinExistence type="predicted"/>
<dbReference type="InterPro" id="IPR052356">
    <property type="entry name" value="Thiol_S-MT"/>
</dbReference>
<dbReference type="Proteomes" id="UP000016923">
    <property type="component" value="Unassembled WGS sequence"/>
</dbReference>
<dbReference type="Gene3D" id="3.40.50.150">
    <property type="entry name" value="Vaccinia Virus protein VP39"/>
    <property type="match status" value="1"/>
</dbReference>
<dbReference type="AlphaFoldDB" id="S3BXT7"/>
<dbReference type="InterPro" id="IPR029063">
    <property type="entry name" value="SAM-dependent_MTases_sf"/>
</dbReference>
<evidence type="ECO:0000313" key="2">
    <source>
        <dbReference type="Proteomes" id="UP000016923"/>
    </source>
</evidence>
<dbReference type="Pfam" id="PF13489">
    <property type="entry name" value="Methyltransf_23"/>
    <property type="match status" value="1"/>
</dbReference>
<protein>
    <submittedName>
        <fullName evidence="1">Alpha-glucan branching enzyme</fullName>
    </submittedName>
</protein>
<dbReference type="SUPFAM" id="SSF53335">
    <property type="entry name" value="S-adenosyl-L-methionine-dependent methyltransferases"/>
    <property type="match status" value="1"/>
</dbReference>
<keyword evidence="2" id="KW-1185">Reference proteome</keyword>
<sequence>MVAFLEPIEYLLTPCLMLASSSYYIPVTIRQLIRKREWSSLVRWSRFQPAWFANFWGWAGARIRENVGKNVLIPLLQGRIRHGKLLDEDKERKRLPAVSGVVVEVGPGNGMWVQALSEFVRKSSKSSRSSSSSSSKKVSKIYGVEPNVSAHVALRRTIYEAGLDGIYEIVPTGVEDLAQSGVPKGSVDCIVSVLCLCGIPDPAFNIKELYSYLKPGGRMYVYEHVVVSRHWSIKLYQAFVNLFWPTFLNGCNLQRDTLRYLREAGPWTNIDVAITPPMLCY</sequence>
<accession>S3BXT7</accession>
<dbReference type="PANTHER" id="PTHR45036:SF1">
    <property type="entry name" value="METHYLTRANSFERASE LIKE 7A"/>
    <property type="match status" value="1"/>
</dbReference>
<dbReference type="STRING" id="1262450.S3BXT7"/>
<dbReference type="OMA" id="GPWEKID"/>
<dbReference type="OrthoDB" id="540004at2759"/>
<dbReference type="PANTHER" id="PTHR45036">
    <property type="entry name" value="METHYLTRANSFERASE LIKE 7B"/>
    <property type="match status" value="1"/>
</dbReference>
<evidence type="ECO:0000313" key="1">
    <source>
        <dbReference type="EMBL" id="EPE05362.1"/>
    </source>
</evidence>
<reference evidence="1 2" key="1">
    <citation type="journal article" date="2013" name="BMC Genomics">
        <title>The genome and transcriptome of the pine saprophyte Ophiostoma piceae, and a comparison with the bark beetle-associated pine pathogen Grosmannia clavigera.</title>
        <authorList>
            <person name="Haridas S."/>
            <person name="Wang Y."/>
            <person name="Lim L."/>
            <person name="Massoumi Alamouti S."/>
            <person name="Jackman S."/>
            <person name="Docking R."/>
            <person name="Robertson G."/>
            <person name="Birol I."/>
            <person name="Bohlmann J."/>
            <person name="Breuil C."/>
        </authorList>
    </citation>
    <scope>NUCLEOTIDE SEQUENCE [LARGE SCALE GENOMIC DNA]</scope>
    <source>
        <strain evidence="1 2">UAMH 11346</strain>
    </source>
</reference>
<dbReference type="eggNOG" id="KOG4300">
    <property type="taxonomic scope" value="Eukaryota"/>
</dbReference>
<gene>
    <name evidence="1" type="ORF">F503_02101</name>
</gene>
<dbReference type="VEuPathDB" id="FungiDB:F503_02101"/>
<organism evidence="1 2">
    <name type="scientific">Ophiostoma piceae (strain UAMH 11346)</name>
    <name type="common">Sap stain fungus</name>
    <dbReference type="NCBI Taxonomy" id="1262450"/>
    <lineage>
        <taxon>Eukaryota</taxon>
        <taxon>Fungi</taxon>
        <taxon>Dikarya</taxon>
        <taxon>Ascomycota</taxon>
        <taxon>Pezizomycotina</taxon>
        <taxon>Sordariomycetes</taxon>
        <taxon>Sordariomycetidae</taxon>
        <taxon>Ophiostomatales</taxon>
        <taxon>Ophiostomataceae</taxon>
        <taxon>Ophiostoma</taxon>
    </lineage>
</organism>
<dbReference type="HOGENOM" id="CLU_037990_6_0_1"/>
<name>S3BXT7_OPHP1</name>